<keyword evidence="1" id="KW-1133">Transmembrane helix</keyword>
<feature type="domain" description="DUF4236" evidence="2">
    <location>
        <begin position="4"/>
        <end position="56"/>
    </location>
</feature>
<keyword evidence="1" id="KW-0472">Membrane</keyword>
<feature type="transmembrane region" description="Helical" evidence="1">
    <location>
        <begin position="121"/>
        <end position="150"/>
    </location>
</feature>
<protein>
    <recommendedName>
        <fullName evidence="2">DUF4236 domain-containing protein</fullName>
    </recommendedName>
</protein>
<organism evidence="3 4">
    <name type="scientific">Anaerococcus lactolyticus S7-1-13</name>
    <dbReference type="NCBI Taxonomy" id="1284686"/>
    <lineage>
        <taxon>Bacteria</taxon>
        <taxon>Bacillati</taxon>
        <taxon>Bacillota</taxon>
        <taxon>Tissierellia</taxon>
        <taxon>Tissierellales</taxon>
        <taxon>Peptoniphilaceae</taxon>
        <taxon>Anaerococcus</taxon>
    </lineage>
</organism>
<dbReference type="OrthoDB" id="983149at2"/>
<keyword evidence="1" id="KW-0812">Transmembrane</keyword>
<dbReference type="Pfam" id="PF14020">
    <property type="entry name" value="DUF4236"/>
    <property type="match status" value="1"/>
</dbReference>
<evidence type="ECO:0000313" key="4">
    <source>
        <dbReference type="Proteomes" id="UP000029579"/>
    </source>
</evidence>
<dbReference type="eggNOG" id="ENOG502Z8XK">
    <property type="taxonomic scope" value="Bacteria"/>
</dbReference>
<accession>A0A095Z926</accession>
<name>A0A095Z926_9FIRM</name>
<dbReference type="RefSeq" id="WP_037326555.1">
    <property type="nucleotide sequence ID" value="NZ_JRMW01000023.1"/>
</dbReference>
<gene>
    <name evidence="3" type="ORF">HMPREF1630_01985</name>
</gene>
<dbReference type="AlphaFoldDB" id="A0A095Z926"/>
<reference evidence="3 4" key="1">
    <citation type="submission" date="2014-07" db="EMBL/GenBank/DDBJ databases">
        <authorList>
            <person name="McCorrison J."/>
            <person name="Sanka R."/>
            <person name="Torralba M."/>
            <person name="Gillis M."/>
            <person name="Haft D.H."/>
            <person name="Methe B."/>
            <person name="Sutton G."/>
            <person name="Nelson K.E."/>
        </authorList>
    </citation>
    <scope>NUCLEOTIDE SEQUENCE [LARGE SCALE GENOMIC DNA]</scope>
    <source>
        <strain evidence="3 4">S7-1-13</strain>
    </source>
</reference>
<sequence length="329" mass="36857">MGIRFRKSINLGKGFRINMSKSGPGFSWGGKGFRITKKASGGFRTTAFLPGTGLSYQKDFSNPFGGGVKKKSSPKNEIFSNDDSKIESRDFGLDFKNLESTGLKDVIDEAGYKYPLRSMGLLVFILGIVLTFIRPFLVIVAIIGALMYFYKKKSPVEIEYDFEGDSGKEYDLTNKLLRGILESDKVWLVDKIEADDDKNLITARKELRLREGLAGDLSTNVKVYSLEAGDLTLSFLPDALLINKNGANKAIDYKDMEVDLRSEEFLEEELISDATLINKTYLHVNKDGTADKRYKDNPLINHVEYGVLEMKNKDMTLVIVFSDTVIDGE</sequence>
<dbReference type="InterPro" id="IPR025330">
    <property type="entry name" value="DUF4236"/>
</dbReference>
<evidence type="ECO:0000259" key="2">
    <source>
        <dbReference type="Pfam" id="PF14020"/>
    </source>
</evidence>
<evidence type="ECO:0000256" key="1">
    <source>
        <dbReference type="SAM" id="Phobius"/>
    </source>
</evidence>
<dbReference type="Proteomes" id="UP000029579">
    <property type="component" value="Unassembled WGS sequence"/>
</dbReference>
<proteinExistence type="predicted"/>
<evidence type="ECO:0000313" key="3">
    <source>
        <dbReference type="EMBL" id="KGF04974.1"/>
    </source>
</evidence>
<dbReference type="EMBL" id="JRMW01000023">
    <property type="protein sequence ID" value="KGF04974.1"/>
    <property type="molecule type" value="Genomic_DNA"/>
</dbReference>
<comment type="caution">
    <text evidence="3">The sequence shown here is derived from an EMBL/GenBank/DDBJ whole genome shotgun (WGS) entry which is preliminary data.</text>
</comment>